<comment type="caution">
    <text evidence="13">The sequence shown here is derived from an EMBL/GenBank/DDBJ whole genome shotgun (WGS) entry which is preliminary data.</text>
</comment>
<dbReference type="PANTHER" id="PTHR32309">
    <property type="entry name" value="TYROSINE-PROTEIN KINASE"/>
    <property type="match status" value="1"/>
</dbReference>
<feature type="domain" description="AAA" evidence="11">
    <location>
        <begin position="538"/>
        <end position="663"/>
    </location>
</feature>
<evidence type="ECO:0000256" key="2">
    <source>
        <dbReference type="ARBA" id="ARBA00011903"/>
    </source>
</evidence>
<evidence type="ECO:0000256" key="6">
    <source>
        <dbReference type="ARBA" id="ARBA00022840"/>
    </source>
</evidence>
<feature type="transmembrane region" description="Helical" evidence="10">
    <location>
        <begin position="21"/>
        <end position="43"/>
    </location>
</feature>
<evidence type="ECO:0000256" key="7">
    <source>
        <dbReference type="ARBA" id="ARBA00023137"/>
    </source>
</evidence>
<evidence type="ECO:0000256" key="8">
    <source>
        <dbReference type="ARBA" id="ARBA00051245"/>
    </source>
</evidence>
<evidence type="ECO:0000256" key="4">
    <source>
        <dbReference type="ARBA" id="ARBA00022741"/>
    </source>
</evidence>
<dbReference type="EC" id="2.7.10.2" evidence="2"/>
<evidence type="ECO:0000256" key="5">
    <source>
        <dbReference type="ARBA" id="ARBA00022777"/>
    </source>
</evidence>
<evidence type="ECO:0000256" key="10">
    <source>
        <dbReference type="SAM" id="Phobius"/>
    </source>
</evidence>
<dbReference type="InterPro" id="IPR027417">
    <property type="entry name" value="P-loop_NTPase"/>
</dbReference>
<evidence type="ECO:0000256" key="9">
    <source>
        <dbReference type="SAM" id="Coils"/>
    </source>
</evidence>
<keyword evidence="7" id="KW-0829">Tyrosine-protein kinase</keyword>
<dbReference type="SUPFAM" id="SSF52540">
    <property type="entry name" value="P-loop containing nucleoside triphosphate hydrolases"/>
    <property type="match status" value="1"/>
</dbReference>
<protein>
    <recommendedName>
        <fullName evidence="2">non-specific protein-tyrosine kinase</fullName>
        <ecNumber evidence="2">2.7.10.2</ecNumber>
    </recommendedName>
</protein>
<feature type="coiled-coil region" evidence="9">
    <location>
        <begin position="377"/>
        <end position="411"/>
    </location>
</feature>
<dbReference type="Gene3D" id="3.40.50.300">
    <property type="entry name" value="P-loop containing nucleotide triphosphate hydrolases"/>
    <property type="match status" value="1"/>
</dbReference>
<dbReference type="InterPro" id="IPR032807">
    <property type="entry name" value="GNVR"/>
</dbReference>
<accession>A0ABR8ACZ9</accession>
<dbReference type="InterPro" id="IPR005702">
    <property type="entry name" value="Wzc-like_C"/>
</dbReference>
<evidence type="ECO:0000259" key="12">
    <source>
        <dbReference type="Pfam" id="PF13807"/>
    </source>
</evidence>
<keyword evidence="3" id="KW-0808">Transferase</keyword>
<keyword evidence="10" id="KW-0472">Membrane</keyword>
<dbReference type="RefSeq" id="WP_190548823.1">
    <property type="nucleotide sequence ID" value="NZ_CAWPNO010000059.1"/>
</dbReference>
<comment type="catalytic activity">
    <reaction evidence="8">
        <text>L-tyrosyl-[protein] + ATP = O-phospho-L-tyrosyl-[protein] + ADP + H(+)</text>
        <dbReference type="Rhea" id="RHEA:10596"/>
        <dbReference type="Rhea" id="RHEA-COMP:10136"/>
        <dbReference type="Rhea" id="RHEA-COMP:20101"/>
        <dbReference type="ChEBI" id="CHEBI:15378"/>
        <dbReference type="ChEBI" id="CHEBI:30616"/>
        <dbReference type="ChEBI" id="CHEBI:46858"/>
        <dbReference type="ChEBI" id="CHEBI:61978"/>
        <dbReference type="ChEBI" id="CHEBI:456216"/>
        <dbReference type="EC" id="2.7.10.2"/>
    </reaction>
</comment>
<gene>
    <name evidence="13" type="ORF">H6G24_17920</name>
</gene>
<keyword evidence="10" id="KW-0812">Transmembrane</keyword>
<proteinExistence type="inferred from homology"/>
<keyword evidence="9" id="KW-0175">Coiled coil</keyword>
<dbReference type="Pfam" id="PF13807">
    <property type="entry name" value="GNVR"/>
    <property type="match status" value="1"/>
</dbReference>
<organism evidence="13 14">
    <name type="scientific">Calothrix parietina FACHB-288</name>
    <dbReference type="NCBI Taxonomy" id="2692896"/>
    <lineage>
        <taxon>Bacteria</taxon>
        <taxon>Bacillati</taxon>
        <taxon>Cyanobacteriota</taxon>
        <taxon>Cyanophyceae</taxon>
        <taxon>Nostocales</taxon>
        <taxon>Calotrichaceae</taxon>
        <taxon>Calothrix</taxon>
    </lineage>
</organism>
<dbReference type="Proteomes" id="UP000658514">
    <property type="component" value="Unassembled WGS sequence"/>
</dbReference>
<keyword evidence="14" id="KW-1185">Reference proteome</keyword>
<feature type="domain" description="Tyrosine-protein kinase G-rich" evidence="12">
    <location>
        <begin position="382"/>
        <end position="457"/>
    </location>
</feature>
<dbReference type="CDD" id="cd05387">
    <property type="entry name" value="BY-kinase"/>
    <property type="match status" value="1"/>
</dbReference>
<dbReference type="InterPro" id="IPR050445">
    <property type="entry name" value="Bact_polysacc_biosynth/exp"/>
</dbReference>
<keyword evidence="5" id="KW-0418">Kinase</keyword>
<sequence>MESRESIDLDLKIYLYLLRRRWISITSIFLGTVSLSILATTLLKPTYESSGKLWFRIPSFKTIGTNLLPNSNEGGAAGDLKSLVSTQNPISTQVEVISSPPLLEKVINKLALTNIKGEPLTVEELQEKLTLKIIGGTDVLEITYQSNDPKQAAAVVNALMNIYVDNDIVTNREEAEATRKFMERQLPQTQAAVNHAEAVLRKFREQNNIVDLAEETRTSVGVITNIDNEINAVKAQLADLVAQKNELRQQLGLTTQQAIAVTTLSQSPAVQGILSQLQELERQLANERSRFTDDNPIIVSLEAKKDNLNNLLQLQIAKTVGVGQKLQFSPRLLQLGEVRQNLINNFLQLELQSTGLNQRLNSLFNTRSSHEKRMEILPKLAQQQRQLERKVEVAESTYQTLLKKVQELQVAENANTANARIIARGSVPEEPLAAKKMLVLVIGAMFGLFLATSTILLLEIKDKSLKTLDKVKEVFNGYTLLGIIPLLPQKTPSRRRDGEYQIPTIAVRDTPDSLTSEIYRMIQANLKFLSSDKLLKTIVVTSAVAKEGKSTVSANLAAAIAQLGRRVLLIDADMRVSSQHHIWGITSAAGLSEVLVGHLDVRFAVKKVMDHLDVLTAGVRPPNPLALLDSKRMASLIKELSSQYDYVIIDAPPALLAADALTLSKMSDGILLVARPGVIDSNSALAAREMLEKANHHVLGLVINGVNEQNEPSNYFYHASEYFGSASSQAVLYESPEISRHN</sequence>
<reference evidence="13 14" key="1">
    <citation type="journal article" date="2020" name="ISME J.">
        <title>Comparative genomics reveals insights into cyanobacterial evolution and habitat adaptation.</title>
        <authorList>
            <person name="Chen M.Y."/>
            <person name="Teng W.K."/>
            <person name="Zhao L."/>
            <person name="Hu C.X."/>
            <person name="Zhou Y.K."/>
            <person name="Han B.P."/>
            <person name="Song L.R."/>
            <person name="Shu W.S."/>
        </authorList>
    </citation>
    <scope>NUCLEOTIDE SEQUENCE [LARGE SCALE GENOMIC DNA]</scope>
    <source>
        <strain evidence="13 14">FACHB-288</strain>
    </source>
</reference>
<evidence type="ECO:0000313" key="14">
    <source>
        <dbReference type="Proteomes" id="UP000658514"/>
    </source>
</evidence>
<dbReference type="NCBIfam" id="TIGR01007">
    <property type="entry name" value="eps_fam"/>
    <property type="match status" value="1"/>
</dbReference>
<evidence type="ECO:0000313" key="13">
    <source>
        <dbReference type="EMBL" id="MBD2197355.1"/>
    </source>
</evidence>
<dbReference type="Pfam" id="PF13614">
    <property type="entry name" value="AAA_31"/>
    <property type="match status" value="1"/>
</dbReference>
<feature type="coiled-coil region" evidence="9">
    <location>
        <begin position="223"/>
        <end position="318"/>
    </location>
</feature>
<keyword evidence="6" id="KW-0067">ATP-binding</keyword>
<keyword evidence="10" id="KW-1133">Transmembrane helix</keyword>
<evidence type="ECO:0000256" key="1">
    <source>
        <dbReference type="ARBA" id="ARBA00007316"/>
    </source>
</evidence>
<keyword evidence="4" id="KW-0547">Nucleotide-binding</keyword>
<comment type="similarity">
    <text evidence="1">Belongs to the CpsD/CapB family.</text>
</comment>
<evidence type="ECO:0000259" key="11">
    <source>
        <dbReference type="Pfam" id="PF13614"/>
    </source>
</evidence>
<evidence type="ECO:0000256" key="3">
    <source>
        <dbReference type="ARBA" id="ARBA00022679"/>
    </source>
</evidence>
<feature type="transmembrane region" description="Helical" evidence="10">
    <location>
        <begin position="437"/>
        <end position="458"/>
    </location>
</feature>
<dbReference type="PANTHER" id="PTHR32309:SF13">
    <property type="entry name" value="FERRIC ENTEROBACTIN TRANSPORT PROTEIN FEPE"/>
    <property type="match status" value="1"/>
</dbReference>
<name>A0ABR8ACZ9_9CYAN</name>
<dbReference type="EMBL" id="JACJQH010000027">
    <property type="protein sequence ID" value="MBD2197355.1"/>
    <property type="molecule type" value="Genomic_DNA"/>
</dbReference>
<dbReference type="InterPro" id="IPR025669">
    <property type="entry name" value="AAA_dom"/>
</dbReference>